<evidence type="ECO:0000313" key="2">
    <source>
        <dbReference type="Proteomes" id="UP000030762"/>
    </source>
</evidence>
<dbReference type="AlphaFoldDB" id="T0RK62"/>
<proteinExistence type="predicted"/>
<keyword evidence="2" id="KW-1185">Reference proteome</keyword>
<organism evidence="1 2">
    <name type="scientific">Saprolegnia diclina (strain VS20)</name>
    <dbReference type="NCBI Taxonomy" id="1156394"/>
    <lineage>
        <taxon>Eukaryota</taxon>
        <taxon>Sar</taxon>
        <taxon>Stramenopiles</taxon>
        <taxon>Oomycota</taxon>
        <taxon>Saprolegniomycetes</taxon>
        <taxon>Saprolegniales</taxon>
        <taxon>Saprolegniaceae</taxon>
        <taxon>Saprolegnia</taxon>
    </lineage>
</organism>
<dbReference type="Proteomes" id="UP000030762">
    <property type="component" value="Unassembled WGS sequence"/>
</dbReference>
<dbReference type="RefSeq" id="XP_008613822.1">
    <property type="nucleotide sequence ID" value="XM_008615600.1"/>
</dbReference>
<dbReference type="VEuPathDB" id="FungiDB:SDRG_09652"/>
<protein>
    <submittedName>
        <fullName evidence="1">Uncharacterized protein</fullName>
    </submittedName>
</protein>
<sequence>MSSVFRHAARHGRRTVHANGRRLTTDATADAKELYGRKQQQQWQRYWGHSRGCGGGAIFAIATFAGGYYIGSSSSSASDASRRDWQQELRDDNRELKRRLDDLQRLVANAPPTTGP</sequence>
<evidence type="ECO:0000313" key="1">
    <source>
        <dbReference type="EMBL" id="EQC32678.1"/>
    </source>
</evidence>
<accession>T0RK62</accession>
<dbReference type="OMA" id="SRRDWQQ"/>
<dbReference type="InParanoid" id="T0RK62"/>
<dbReference type="EMBL" id="JH767162">
    <property type="protein sequence ID" value="EQC32678.1"/>
    <property type="molecule type" value="Genomic_DNA"/>
</dbReference>
<reference evidence="1 2" key="1">
    <citation type="submission" date="2012-04" db="EMBL/GenBank/DDBJ databases">
        <title>The Genome Sequence of Saprolegnia declina VS20.</title>
        <authorList>
            <consortium name="The Broad Institute Genome Sequencing Platform"/>
            <person name="Russ C."/>
            <person name="Nusbaum C."/>
            <person name="Tyler B."/>
            <person name="van West P."/>
            <person name="Dieguez-Uribeondo J."/>
            <person name="de Bruijn I."/>
            <person name="Tripathy S."/>
            <person name="Jiang R."/>
            <person name="Young S.K."/>
            <person name="Zeng Q."/>
            <person name="Gargeya S."/>
            <person name="Fitzgerald M."/>
            <person name="Haas B."/>
            <person name="Abouelleil A."/>
            <person name="Alvarado L."/>
            <person name="Arachchi H.M."/>
            <person name="Berlin A."/>
            <person name="Chapman S.B."/>
            <person name="Goldberg J."/>
            <person name="Griggs A."/>
            <person name="Gujja S."/>
            <person name="Hansen M."/>
            <person name="Howarth C."/>
            <person name="Imamovic A."/>
            <person name="Larimer J."/>
            <person name="McCowen C."/>
            <person name="Montmayeur A."/>
            <person name="Murphy C."/>
            <person name="Neiman D."/>
            <person name="Pearson M."/>
            <person name="Priest M."/>
            <person name="Roberts A."/>
            <person name="Saif S."/>
            <person name="Shea T."/>
            <person name="Sisk P."/>
            <person name="Sykes S."/>
            <person name="Wortman J."/>
            <person name="Nusbaum C."/>
            <person name="Birren B."/>
        </authorList>
    </citation>
    <scope>NUCLEOTIDE SEQUENCE [LARGE SCALE GENOMIC DNA]</scope>
    <source>
        <strain evidence="1 2">VS20</strain>
    </source>
</reference>
<dbReference type="GeneID" id="19950379"/>
<dbReference type="OrthoDB" id="78384at2759"/>
<name>T0RK62_SAPDV</name>
<gene>
    <name evidence="1" type="ORF">SDRG_09652</name>
</gene>